<comment type="catalytic activity">
    <reaction evidence="1">
        <text>ATP + protein L-histidine = ADP + protein N-phospho-L-histidine.</text>
        <dbReference type="EC" id="2.7.13.3"/>
    </reaction>
</comment>
<feature type="domain" description="PAS" evidence="8">
    <location>
        <begin position="250"/>
        <end position="320"/>
    </location>
</feature>
<dbReference type="SMART" id="SM00091">
    <property type="entry name" value="PAS"/>
    <property type="match status" value="3"/>
</dbReference>
<evidence type="ECO:0000256" key="6">
    <source>
        <dbReference type="SAM" id="MobiDB-lite"/>
    </source>
</evidence>
<keyword evidence="4" id="KW-0418">Kinase</keyword>
<proteinExistence type="predicted"/>
<dbReference type="Gene3D" id="3.30.450.20">
    <property type="entry name" value="PAS domain"/>
    <property type="match status" value="3"/>
</dbReference>
<dbReference type="InterPro" id="IPR036097">
    <property type="entry name" value="HisK_dim/P_sf"/>
</dbReference>
<dbReference type="Gene3D" id="1.10.287.130">
    <property type="match status" value="1"/>
</dbReference>
<dbReference type="Pfam" id="PF13426">
    <property type="entry name" value="PAS_9"/>
    <property type="match status" value="1"/>
</dbReference>
<dbReference type="Pfam" id="PF08448">
    <property type="entry name" value="PAS_4"/>
    <property type="match status" value="1"/>
</dbReference>
<evidence type="ECO:0000313" key="11">
    <source>
        <dbReference type="Proteomes" id="UP000326331"/>
    </source>
</evidence>
<dbReference type="SMART" id="SM00388">
    <property type="entry name" value="HisKA"/>
    <property type="match status" value="1"/>
</dbReference>
<dbReference type="InterPro" id="IPR003018">
    <property type="entry name" value="GAF"/>
</dbReference>
<reference evidence="10 11" key="1">
    <citation type="submission" date="2019-10" db="EMBL/GenBank/DDBJ databases">
        <title>Thermopilla bonchosmolovskayae gen. nov., sp. nov., a moderately thermophilic Chloroflexi bacterium from a Chukotka hot spring (Arctic, Russia), representing a novel classis Thermopillaia, which include previously uncultivated lineage OLB14.</title>
        <authorList>
            <person name="Kochetkova T.V."/>
            <person name="Zayulina K.S."/>
            <person name="Zhigarkov V.S."/>
            <person name="Minaev N.V."/>
            <person name="Novikov A."/>
            <person name="Toshchakov S.V."/>
            <person name="Elcheninov A.G."/>
            <person name="Kublanov I.V."/>
        </authorList>
    </citation>
    <scope>NUCLEOTIDE SEQUENCE [LARGE SCALE GENOMIC DNA]</scope>
    <source>
        <strain evidence="10 11">3753O</strain>
    </source>
</reference>
<keyword evidence="3" id="KW-0597">Phosphoprotein</keyword>
<dbReference type="Gene3D" id="3.30.565.10">
    <property type="entry name" value="Histidine kinase-like ATPase, C-terminal domain"/>
    <property type="match status" value="1"/>
</dbReference>
<evidence type="ECO:0000259" key="7">
    <source>
        <dbReference type="PROSITE" id="PS50109"/>
    </source>
</evidence>
<gene>
    <name evidence="10" type="ORF">Tbon_06940</name>
</gene>
<dbReference type="InterPro" id="IPR000014">
    <property type="entry name" value="PAS"/>
</dbReference>
<dbReference type="InterPro" id="IPR013655">
    <property type="entry name" value="PAS_fold_3"/>
</dbReference>
<dbReference type="SMART" id="SM00387">
    <property type="entry name" value="HATPase_c"/>
    <property type="match status" value="1"/>
</dbReference>
<evidence type="ECO:0000259" key="9">
    <source>
        <dbReference type="PROSITE" id="PS50113"/>
    </source>
</evidence>
<keyword evidence="11" id="KW-1185">Reference proteome</keyword>
<dbReference type="PANTHER" id="PTHR43065">
    <property type="entry name" value="SENSOR HISTIDINE KINASE"/>
    <property type="match status" value="1"/>
</dbReference>
<dbReference type="SMART" id="SM00086">
    <property type="entry name" value="PAC"/>
    <property type="match status" value="3"/>
</dbReference>
<feature type="region of interest" description="Disordered" evidence="6">
    <location>
        <begin position="80"/>
        <end position="105"/>
    </location>
</feature>
<dbReference type="PRINTS" id="PR00344">
    <property type="entry name" value="BCTRLSENSOR"/>
</dbReference>
<organism evidence="10 11">
    <name type="scientific">Tepidiforma bonchosmolovskayae</name>
    <dbReference type="NCBI Taxonomy" id="2601677"/>
    <lineage>
        <taxon>Bacteria</taxon>
        <taxon>Bacillati</taxon>
        <taxon>Chloroflexota</taxon>
        <taxon>Tepidiformia</taxon>
        <taxon>Tepidiformales</taxon>
        <taxon>Tepidiformaceae</taxon>
        <taxon>Tepidiforma</taxon>
    </lineage>
</organism>
<dbReference type="InterPro" id="IPR004358">
    <property type="entry name" value="Sig_transdc_His_kin-like_C"/>
</dbReference>
<feature type="domain" description="PAC" evidence="9">
    <location>
        <begin position="320"/>
        <end position="374"/>
    </location>
</feature>
<dbReference type="Pfam" id="PF02518">
    <property type="entry name" value="HATPase_c"/>
    <property type="match status" value="1"/>
</dbReference>
<sequence>MSFEGMPRRRSRRAPPTSQSWRPRARKASRSASWVMVMARLSGRWRAGVEPSSIGGSGENPECHGKARGGTLPVLAARGSGAPAEGTTVSPGRTRVTNPADPETPENLAQRYLDLTAEYEQFRYHLPDALLELELPSARVVSMNRLAEVLLGYTMEDVLAGLYGYQLVDEESWQRALRAGEEDFSGRVRQGLPYERRPGQQVHRFTAIRKDGSRFPIEAQGSYIVDARGVPTGVRFLFRDISARLAAERERARLAAIVDSAGDAIVSRDLDGRILSWNRGAEALYGWTAAEMVGRTADVLAPPGQEDEVRDLTERVTRGEHVQVTTRRRARDGRLIDVELSLFPVLDDSGQVMAIGGIARNITERLRMTAELERTNRLLGALTRAQTDFINGGDPAGVFQAMLELLIDLTESEYGFIGEVKRRPDGAPYLHTRALVFPDTPEAQEFAARYLPGGFVFENLDTLFGHTLRTGEPVISNDPARDARAGGTPPGHPRLDAYLGAPIVSRGELVGMVGLSNRPGGYSEDDVAFLGPFLATCATLIEALRAEELRIETERRLAAALERSEITLWEWDIPREEMVAFAGNTENAPERPGLQFWRERLHPEDRERVVAAFEAHMRGETDTIDVEHRYLNSRGEWGWYITRGRVVERDSEGRALRAVGSFLNVTRRKEAELERERLELLIRQAQKLESLGVLAGGVAHDFNNLLTAVLGNLYLLRQAVPEDPGLRELIDDAAHAAERGAALVRRLLTFGRPDIAQDEVVDLDTLVAESAALARPMVEPQVKLVIQGGPGRALVKGSSSALEQVLVNLFVNARDAMPDGGTITVSRSTVMLTSKRRWAPPELPRGRYHVIAVRDTGTGMPPDVLEKIFDPFFTTKPVGRGSGLGLPTALAIARAHGGWLSAESTPGRGSIFRLLLPVLDDGEAR</sequence>
<feature type="domain" description="Histidine kinase" evidence="7">
    <location>
        <begin position="697"/>
        <end position="920"/>
    </location>
</feature>
<feature type="region of interest" description="Disordered" evidence="6">
    <location>
        <begin position="1"/>
        <end position="32"/>
    </location>
</feature>
<feature type="domain" description="PAC" evidence="9">
    <location>
        <begin position="201"/>
        <end position="253"/>
    </location>
</feature>
<accession>A0ABX6C1U6</accession>
<dbReference type="InterPro" id="IPR005467">
    <property type="entry name" value="His_kinase_dom"/>
</dbReference>
<keyword evidence="5" id="KW-0902">Two-component regulatory system</keyword>
<dbReference type="SUPFAM" id="SSF55781">
    <property type="entry name" value="GAF domain-like"/>
    <property type="match status" value="1"/>
</dbReference>
<dbReference type="PROSITE" id="PS50112">
    <property type="entry name" value="PAS"/>
    <property type="match status" value="1"/>
</dbReference>
<dbReference type="SUPFAM" id="SSF47384">
    <property type="entry name" value="Homodimeric domain of signal transducing histidine kinase"/>
    <property type="match status" value="1"/>
</dbReference>
<dbReference type="Gene3D" id="3.30.450.40">
    <property type="match status" value="1"/>
</dbReference>
<dbReference type="InterPro" id="IPR003661">
    <property type="entry name" value="HisK_dim/P_dom"/>
</dbReference>
<dbReference type="InterPro" id="IPR029016">
    <property type="entry name" value="GAF-like_dom_sf"/>
</dbReference>
<dbReference type="NCBIfam" id="TIGR00229">
    <property type="entry name" value="sensory_box"/>
    <property type="match status" value="2"/>
</dbReference>
<evidence type="ECO:0000256" key="3">
    <source>
        <dbReference type="ARBA" id="ARBA00022553"/>
    </source>
</evidence>
<evidence type="ECO:0000259" key="8">
    <source>
        <dbReference type="PROSITE" id="PS50112"/>
    </source>
</evidence>
<dbReference type="InterPro" id="IPR036890">
    <property type="entry name" value="HATPase_C_sf"/>
</dbReference>
<evidence type="ECO:0000256" key="2">
    <source>
        <dbReference type="ARBA" id="ARBA00012438"/>
    </source>
</evidence>
<evidence type="ECO:0000256" key="5">
    <source>
        <dbReference type="ARBA" id="ARBA00023012"/>
    </source>
</evidence>
<dbReference type="Pfam" id="PF08447">
    <property type="entry name" value="PAS_3"/>
    <property type="match status" value="1"/>
</dbReference>
<name>A0ABX6C1U6_9CHLR</name>
<protein>
    <recommendedName>
        <fullName evidence="2">histidine kinase</fullName>
        <ecNumber evidence="2">2.7.13.3</ecNumber>
    </recommendedName>
</protein>
<dbReference type="InterPro" id="IPR013656">
    <property type="entry name" value="PAS_4"/>
</dbReference>
<dbReference type="InterPro" id="IPR001610">
    <property type="entry name" value="PAC"/>
</dbReference>
<dbReference type="PANTHER" id="PTHR43065:SF42">
    <property type="entry name" value="TWO-COMPONENT SENSOR PPRA"/>
    <property type="match status" value="1"/>
</dbReference>
<dbReference type="PROSITE" id="PS50109">
    <property type="entry name" value="HIS_KIN"/>
    <property type="match status" value="1"/>
</dbReference>
<dbReference type="InterPro" id="IPR000700">
    <property type="entry name" value="PAS-assoc_C"/>
</dbReference>
<evidence type="ECO:0000313" key="10">
    <source>
        <dbReference type="EMBL" id="QFG03038.1"/>
    </source>
</evidence>
<feature type="domain" description="PAC" evidence="9">
    <location>
        <begin position="624"/>
        <end position="677"/>
    </location>
</feature>
<dbReference type="Pfam" id="PF13185">
    <property type="entry name" value="GAF_2"/>
    <property type="match status" value="1"/>
</dbReference>
<dbReference type="InterPro" id="IPR035965">
    <property type="entry name" value="PAS-like_dom_sf"/>
</dbReference>
<evidence type="ECO:0000256" key="4">
    <source>
        <dbReference type="ARBA" id="ARBA00022777"/>
    </source>
</evidence>
<dbReference type="EC" id="2.7.13.3" evidence="2"/>
<dbReference type="CDD" id="cd00082">
    <property type="entry name" value="HisKA"/>
    <property type="match status" value="1"/>
</dbReference>
<dbReference type="Pfam" id="PF00512">
    <property type="entry name" value="HisKA"/>
    <property type="match status" value="1"/>
</dbReference>
<dbReference type="SUPFAM" id="SSF55785">
    <property type="entry name" value="PYP-like sensor domain (PAS domain)"/>
    <property type="match status" value="3"/>
</dbReference>
<dbReference type="CDD" id="cd00130">
    <property type="entry name" value="PAS"/>
    <property type="match status" value="1"/>
</dbReference>
<dbReference type="PROSITE" id="PS50113">
    <property type="entry name" value="PAC"/>
    <property type="match status" value="3"/>
</dbReference>
<dbReference type="SUPFAM" id="SSF55874">
    <property type="entry name" value="ATPase domain of HSP90 chaperone/DNA topoisomerase II/histidine kinase"/>
    <property type="match status" value="1"/>
</dbReference>
<evidence type="ECO:0000256" key="1">
    <source>
        <dbReference type="ARBA" id="ARBA00000085"/>
    </source>
</evidence>
<dbReference type="EMBL" id="CP042829">
    <property type="protein sequence ID" value="QFG03038.1"/>
    <property type="molecule type" value="Genomic_DNA"/>
</dbReference>
<feature type="compositionally biased region" description="Polar residues" evidence="6">
    <location>
        <begin position="87"/>
        <end position="97"/>
    </location>
</feature>
<dbReference type="InterPro" id="IPR003594">
    <property type="entry name" value="HATPase_dom"/>
</dbReference>
<dbReference type="SMART" id="SM00065">
    <property type="entry name" value="GAF"/>
    <property type="match status" value="1"/>
</dbReference>
<dbReference type="Proteomes" id="UP000326331">
    <property type="component" value="Chromosome"/>
</dbReference>
<keyword evidence="4" id="KW-0808">Transferase</keyword>